<dbReference type="GO" id="GO:0050660">
    <property type="term" value="F:flavin adenine dinucleotide binding"/>
    <property type="evidence" value="ECO:0007669"/>
    <property type="project" value="InterPro"/>
</dbReference>
<dbReference type="InterPro" id="IPR013785">
    <property type="entry name" value="Aldolase_TIM"/>
</dbReference>
<sequence length="341" mass="36088">MFSIADITLKNAVALAPMSGVSDLPFRRAVARFGAGLVVSEMTACEELARGRPDVVRRAEGDGEIFPFVVQLAGREARWMAEGARLAEAAGADIIDINMGCPSRQVTGVLSGSALMRDLDHALTLIEATVGATAKPVTLKMRLGWDWNSLNAPELASRAESAGVRMVTVHGRTRNDFYTGVADWSAVRAVKEAVSVPVIVNGDITDETTAREALQQSGADGVMIGRAATGRPWLPGVVAKALETGGAMAPPPLEAQRDAALAHYEETIAHYGAPLGVRMARKHLAATVDHLPLDLDPALRRSFRSALCRIASPERVLDALAGFFEGETGLEEEVAASKSAA</sequence>
<dbReference type="SUPFAM" id="SSF51395">
    <property type="entry name" value="FMN-linked oxidoreductases"/>
    <property type="match status" value="1"/>
</dbReference>
<dbReference type="Gene3D" id="1.10.1200.80">
    <property type="entry name" value="Putative flavin oxidoreducatase, domain 2"/>
    <property type="match status" value="1"/>
</dbReference>
<dbReference type="AlphaFoldDB" id="A0A2S7JZE5"/>
<comment type="catalytic activity">
    <reaction evidence="10">
        <text>a 5,6-dihydrouridine in tRNA + NADP(+) = a uridine in tRNA + NADPH + H(+)</text>
        <dbReference type="Rhea" id="RHEA:23624"/>
        <dbReference type="Rhea" id="RHEA-COMP:13339"/>
        <dbReference type="Rhea" id="RHEA-COMP:13887"/>
        <dbReference type="ChEBI" id="CHEBI:15378"/>
        <dbReference type="ChEBI" id="CHEBI:57783"/>
        <dbReference type="ChEBI" id="CHEBI:58349"/>
        <dbReference type="ChEBI" id="CHEBI:65315"/>
        <dbReference type="ChEBI" id="CHEBI:74443"/>
    </reaction>
</comment>
<evidence type="ECO:0000256" key="2">
    <source>
        <dbReference type="ARBA" id="ARBA00002790"/>
    </source>
</evidence>
<keyword evidence="4 12" id="KW-0285">Flavoprotein</keyword>
<evidence type="ECO:0000256" key="4">
    <source>
        <dbReference type="ARBA" id="ARBA00022630"/>
    </source>
</evidence>
<keyword evidence="9 12" id="KW-0560">Oxidoreductase</keyword>
<keyword evidence="17" id="KW-1185">Reference proteome</keyword>
<keyword evidence="8" id="KW-0694">RNA-binding</keyword>
<keyword evidence="14" id="KW-0547">Nucleotide-binding</keyword>
<dbReference type="InterPro" id="IPR004652">
    <property type="entry name" value="DusB-like"/>
</dbReference>
<dbReference type="EC" id="1.3.1.-" evidence="12"/>
<feature type="binding site" evidence="14">
    <location>
        <begin position="225"/>
        <end position="226"/>
    </location>
    <ligand>
        <name>FMN</name>
        <dbReference type="ChEBI" id="CHEBI:58210"/>
    </ligand>
</feature>
<dbReference type="Proteomes" id="UP000239504">
    <property type="component" value="Unassembled WGS sequence"/>
</dbReference>
<evidence type="ECO:0000256" key="10">
    <source>
        <dbReference type="ARBA" id="ARBA00048205"/>
    </source>
</evidence>
<dbReference type="EMBL" id="PJCH01000017">
    <property type="protein sequence ID" value="PQA85610.1"/>
    <property type="molecule type" value="Genomic_DNA"/>
</dbReference>
<comment type="similarity">
    <text evidence="12">Belongs to the dus family.</text>
</comment>
<dbReference type="RefSeq" id="WP_104832250.1">
    <property type="nucleotide sequence ID" value="NZ_PJCH01000017.1"/>
</dbReference>
<dbReference type="GO" id="GO:0000049">
    <property type="term" value="F:tRNA binding"/>
    <property type="evidence" value="ECO:0007669"/>
    <property type="project" value="UniProtKB-KW"/>
</dbReference>
<reference evidence="16 17" key="1">
    <citation type="submission" date="2017-12" db="EMBL/GenBank/DDBJ databases">
        <authorList>
            <person name="Hurst M.R.H."/>
        </authorList>
    </citation>
    <scope>NUCLEOTIDE SEQUENCE [LARGE SCALE GENOMIC DNA]</scope>
    <source>
        <strain evidence="16 17">SY-3-19</strain>
    </source>
</reference>
<accession>A0A2S7JZE5</accession>
<evidence type="ECO:0000256" key="11">
    <source>
        <dbReference type="ARBA" id="ARBA00048802"/>
    </source>
</evidence>
<evidence type="ECO:0000256" key="3">
    <source>
        <dbReference type="ARBA" id="ARBA00022555"/>
    </source>
</evidence>
<evidence type="ECO:0000256" key="8">
    <source>
        <dbReference type="ARBA" id="ARBA00022884"/>
    </source>
</evidence>
<dbReference type="PANTHER" id="PTHR45846:SF1">
    <property type="entry name" value="TRNA-DIHYDROURIDINE(47) SYNTHASE [NAD(P)(+)]-LIKE"/>
    <property type="match status" value="1"/>
</dbReference>
<dbReference type="PANTHER" id="PTHR45846">
    <property type="entry name" value="TRNA-DIHYDROURIDINE(47) SYNTHASE [NAD(P)(+)]-LIKE"/>
    <property type="match status" value="1"/>
</dbReference>
<dbReference type="PIRSF" id="PIRSF006621">
    <property type="entry name" value="Dus"/>
    <property type="match status" value="1"/>
</dbReference>
<evidence type="ECO:0000313" key="16">
    <source>
        <dbReference type="EMBL" id="PQA85610.1"/>
    </source>
</evidence>
<dbReference type="InterPro" id="IPR018517">
    <property type="entry name" value="tRNA_hU_synthase_CS"/>
</dbReference>
<feature type="domain" description="DUS-like FMN-binding" evidence="15">
    <location>
        <begin position="15"/>
        <end position="290"/>
    </location>
</feature>
<dbReference type="Pfam" id="PF01207">
    <property type="entry name" value="Dus"/>
    <property type="match status" value="1"/>
</dbReference>
<dbReference type="Gene3D" id="3.20.20.70">
    <property type="entry name" value="Aldolase class I"/>
    <property type="match status" value="1"/>
</dbReference>
<comment type="function">
    <text evidence="2 12">Catalyzes the synthesis of 5,6-dihydrouridine (D), a modified base found in the D-loop of most tRNAs, via the reduction of the C5-C6 double bond in target uridines.</text>
</comment>
<protein>
    <recommendedName>
        <fullName evidence="12">tRNA-dihydrouridine synthase</fullName>
        <ecNumber evidence="12">1.3.1.-</ecNumber>
    </recommendedName>
</protein>
<evidence type="ECO:0000256" key="5">
    <source>
        <dbReference type="ARBA" id="ARBA00022643"/>
    </source>
</evidence>
<evidence type="ECO:0000256" key="6">
    <source>
        <dbReference type="ARBA" id="ARBA00022694"/>
    </source>
</evidence>
<evidence type="ECO:0000256" key="13">
    <source>
        <dbReference type="PIRSR" id="PIRSR006621-1"/>
    </source>
</evidence>
<proteinExistence type="inferred from homology"/>
<comment type="catalytic activity">
    <reaction evidence="11">
        <text>a 5,6-dihydrouridine in tRNA + NAD(+) = a uridine in tRNA + NADH + H(+)</text>
        <dbReference type="Rhea" id="RHEA:54452"/>
        <dbReference type="Rhea" id="RHEA-COMP:13339"/>
        <dbReference type="Rhea" id="RHEA-COMP:13887"/>
        <dbReference type="ChEBI" id="CHEBI:15378"/>
        <dbReference type="ChEBI" id="CHEBI:57540"/>
        <dbReference type="ChEBI" id="CHEBI:57945"/>
        <dbReference type="ChEBI" id="CHEBI:65315"/>
        <dbReference type="ChEBI" id="CHEBI:74443"/>
    </reaction>
</comment>
<evidence type="ECO:0000259" key="15">
    <source>
        <dbReference type="Pfam" id="PF01207"/>
    </source>
</evidence>
<dbReference type="OrthoDB" id="9764501at2"/>
<evidence type="ECO:0000256" key="1">
    <source>
        <dbReference type="ARBA" id="ARBA00001917"/>
    </source>
</evidence>
<dbReference type="InterPro" id="IPR035587">
    <property type="entry name" value="DUS-like_FMN-bd"/>
</dbReference>
<dbReference type="InterPro" id="IPR024036">
    <property type="entry name" value="tRNA-dHydroUridine_Synthase_C"/>
</dbReference>
<comment type="cofactor">
    <cofactor evidence="1 12 14">
        <name>FMN</name>
        <dbReference type="ChEBI" id="CHEBI:58210"/>
    </cofactor>
</comment>
<dbReference type="InterPro" id="IPR001269">
    <property type="entry name" value="DUS_fam"/>
</dbReference>
<evidence type="ECO:0000256" key="7">
    <source>
        <dbReference type="ARBA" id="ARBA00022857"/>
    </source>
</evidence>
<keyword evidence="5 12" id="KW-0288">FMN</keyword>
<evidence type="ECO:0000256" key="9">
    <source>
        <dbReference type="ARBA" id="ARBA00023002"/>
    </source>
</evidence>
<feature type="binding site" evidence="14">
    <location>
        <position position="170"/>
    </location>
    <ligand>
        <name>FMN</name>
        <dbReference type="ChEBI" id="CHEBI:58210"/>
    </ligand>
</feature>
<evidence type="ECO:0000256" key="12">
    <source>
        <dbReference type="PIRNR" id="PIRNR006621"/>
    </source>
</evidence>
<feature type="binding site" evidence="14">
    <location>
        <position position="71"/>
    </location>
    <ligand>
        <name>FMN</name>
        <dbReference type="ChEBI" id="CHEBI:58210"/>
    </ligand>
</feature>
<evidence type="ECO:0000256" key="14">
    <source>
        <dbReference type="PIRSR" id="PIRSR006621-2"/>
    </source>
</evidence>
<keyword evidence="7" id="KW-0521">NADP</keyword>
<dbReference type="NCBIfam" id="TIGR00737">
    <property type="entry name" value="nifR3_yhdG"/>
    <property type="match status" value="1"/>
</dbReference>
<feature type="binding site" evidence="14">
    <location>
        <position position="140"/>
    </location>
    <ligand>
        <name>FMN</name>
        <dbReference type="ChEBI" id="CHEBI:58210"/>
    </ligand>
</feature>
<dbReference type="CDD" id="cd02801">
    <property type="entry name" value="DUS_like_FMN"/>
    <property type="match status" value="1"/>
</dbReference>
<comment type="caution">
    <text evidence="16">The sequence shown here is derived from an EMBL/GenBank/DDBJ whole genome shotgun (WGS) entry which is preliminary data.</text>
</comment>
<name>A0A2S7JZE5_9PROT</name>
<organism evidence="16 17">
    <name type="scientific">Hyphococcus luteus</name>
    <dbReference type="NCBI Taxonomy" id="2058213"/>
    <lineage>
        <taxon>Bacteria</taxon>
        <taxon>Pseudomonadati</taxon>
        <taxon>Pseudomonadota</taxon>
        <taxon>Alphaproteobacteria</taxon>
        <taxon>Parvularculales</taxon>
        <taxon>Parvularculaceae</taxon>
        <taxon>Hyphococcus</taxon>
    </lineage>
</organism>
<dbReference type="GO" id="GO:0017150">
    <property type="term" value="F:tRNA dihydrouridine synthase activity"/>
    <property type="evidence" value="ECO:0007669"/>
    <property type="project" value="InterPro"/>
</dbReference>
<feature type="active site" description="Proton donor" evidence="13">
    <location>
        <position position="101"/>
    </location>
</feature>
<keyword evidence="6 12" id="KW-0819">tRNA processing</keyword>
<keyword evidence="3" id="KW-0820">tRNA-binding</keyword>
<gene>
    <name evidence="16" type="ORF">CW354_22000</name>
</gene>
<evidence type="ECO:0000313" key="17">
    <source>
        <dbReference type="Proteomes" id="UP000239504"/>
    </source>
</evidence>
<dbReference type="PROSITE" id="PS01136">
    <property type="entry name" value="UPF0034"/>
    <property type="match status" value="1"/>
</dbReference>